<dbReference type="InterPro" id="IPR005801">
    <property type="entry name" value="ADC_synthase"/>
</dbReference>
<keyword evidence="2" id="KW-0456">Lyase</keyword>
<sequence>MGISCAVDGMAGLPIAFSGPRWLALLLQPLSGPPSTSAKHTTTPSVLFLLLKTIATSRSHRASTSRGQRETALALAARTATPPGTETGAGHGLNLAWELSTRTKSPRSHLRCENPQFCQARTVRIDRLGDLGGAPAVLRAVGRATSRLDLPPPAALTGEWFGALAVIAPSVSIQPVSGDDVFSGTGGPDATGAVGGGWVGYLSYPDAGADGRPHRIPEAAGGWTDCVLRRDRDGQWWYESLSGAPIADWLASALATTRASVARPAPACRIDWEPADRAAHRDGVLACLEAIGAGEVYQACVCTQFAGTVTGSPLDFFIDGFGRTAPSRSAFVAGPWGAVASLSPELFLRRRGSVVTSSPIKGTLPLDAPPSALRASAKEVAENIMIVDLVRNDLGRVAVTGTVTVPELLVVRPAPGVWHLVSTVSARVPLEEPMSALLDAAFPPASVTGTPKLRARQLISQWERYRRGIYCGTVGLASPVAGCELNVAIRTVEFDTAGNAVLGVGGGITADSDPDAEWAECLHKAAPIVGLPAATRTTPARLASKVR</sequence>
<dbReference type="InterPro" id="IPR005802">
    <property type="entry name" value="ADC_synth_comp_1"/>
</dbReference>
<dbReference type="KEGG" id="mtc:MT1034"/>
<dbReference type="Gene3D" id="3.60.120.10">
    <property type="entry name" value="Anthranilate synthase"/>
    <property type="match status" value="1"/>
</dbReference>
<dbReference type="PRINTS" id="PR00095">
    <property type="entry name" value="ANTSNTHASEI"/>
</dbReference>
<dbReference type="GO" id="GO:0046820">
    <property type="term" value="F:4-amino-4-deoxychorismate synthase activity"/>
    <property type="evidence" value="ECO:0007669"/>
    <property type="project" value="TreeGrafter"/>
</dbReference>
<dbReference type="NCBIfam" id="NF004530">
    <property type="entry name" value="PRK05877.1"/>
    <property type="match status" value="1"/>
</dbReference>
<dbReference type="PANTHER" id="PTHR11236">
    <property type="entry name" value="AMINOBENZOATE/ANTHRANILATE SYNTHASE"/>
    <property type="match status" value="1"/>
</dbReference>
<keyword evidence="3" id="KW-1185">Reference proteome</keyword>
<evidence type="ECO:0000313" key="3">
    <source>
        <dbReference type="Proteomes" id="UP000001020"/>
    </source>
</evidence>
<dbReference type="HOGENOM" id="CLU_006493_1_0_11"/>
<dbReference type="GO" id="GO:0009396">
    <property type="term" value="P:folic acid-containing compound biosynthetic process"/>
    <property type="evidence" value="ECO:0007669"/>
    <property type="project" value="InterPro"/>
</dbReference>
<name>Q8VK96_MYCTO</name>
<evidence type="ECO:0000259" key="1">
    <source>
        <dbReference type="Pfam" id="PF00425"/>
    </source>
</evidence>
<dbReference type="PANTHER" id="PTHR11236:SF50">
    <property type="entry name" value="AMINODEOXYCHORISMATE SYNTHASE COMPONENT 1"/>
    <property type="match status" value="1"/>
</dbReference>
<accession>Q8VK96</accession>
<protein>
    <submittedName>
        <fullName evidence="2">Para-aminobenzoate synthase, component I, putative</fullName>
        <ecNumber evidence="2">4.1.3.-</ecNumber>
    </submittedName>
</protein>
<dbReference type="AlphaFoldDB" id="Q8VK96"/>
<dbReference type="InterPro" id="IPR019999">
    <property type="entry name" value="Anth_synth_I-like"/>
</dbReference>
<dbReference type="EMBL" id="AE000516">
    <property type="protein sequence ID" value="AAK45284.1"/>
    <property type="molecule type" value="Genomic_DNA"/>
</dbReference>
<dbReference type="GO" id="GO:0000162">
    <property type="term" value="P:L-tryptophan biosynthetic process"/>
    <property type="evidence" value="ECO:0007669"/>
    <property type="project" value="TreeGrafter"/>
</dbReference>
<gene>
    <name evidence="2" type="ordered locus">MT1034</name>
</gene>
<dbReference type="Pfam" id="PF00425">
    <property type="entry name" value="Chorismate_bind"/>
    <property type="match status" value="1"/>
</dbReference>
<dbReference type="SUPFAM" id="SSF56322">
    <property type="entry name" value="ADC synthase"/>
    <property type="match status" value="1"/>
</dbReference>
<dbReference type="GO" id="GO:0016829">
    <property type="term" value="F:lyase activity"/>
    <property type="evidence" value="ECO:0007669"/>
    <property type="project" value="UniProtKB-KW"/>
</dbReference>
<evidence type="ECO:0000313" key="2">
    <source>
        <dbReference type="EMBL" id="AAK45284.1"/>
    </source>
</evidence>
<reference evidence="2 3" key="1">
    <citation type="journal article" date="2002" name="J. Bacteriol.">
        <title>Whole-genome comparison of Mycobacterium tuberculosis clinical and laboratory strains.</title>
        <authorList>
            <person name="Fleischmann R.D."/>
            <person name="Alland D."/>
            <person name="Eisen J.A."/>
            <person name="Carpenter L."/>
            <person name="White O."/>
            <person name="Peterson J."/>
            <person name="DeBoy R."/>
            <person name="Dodson R."/>
            <person name="Gwinn M."/>
            <person name="Haft D."/>
            <person name="Hickey E."/>
            <person name="Kolonay J.F."/>
            <person name="Nelson W.C."/>
            <person name="Umayam L.A."/>
            <person name="Ermolaeva M."/>
            <person name="Salzberg S.L."/>
            <person name="Delcher A."/>
            <person name="Utterback T."/>
            <person name="Weidman J."/>
            <person name="Khouri H."/>
            <person name="Gill J."/>
            <person name="Mikula A."/>
            <person name="Bishai W."/>
            <person name="Jacobs Jr W.R.Jr."/>
            <person name="Venter J.C."/>
            <person name="Fraser C.M."/>
        </authorList>
    </citation>
    <scope>NUCLEOTIDE SEQUENCE [LARGE SCALE GENOMIC DNA]</scope>
    <source>
        <strain evidence="3">CDC 1551 / Oshkosh</strain>
    </source>
</reference>
<proteinExistence type="predicted"/>
<dbReference type="FunFam" id="3.60.120.10:FF:000018">
    <property type="entry name" value="Para-aminobenzoate synthase, component I, putative"/>
    <property type="match status" value="1"/>
</dbReference>
<organism evidence="2 3">
    <name type="scientific">Mycobacterium tuberculosis (strain CDC 1551 / Oshkosh)</name>
    <dbReference type="NCBI Taxonomy" id="83331"/>
    <lineage>
        <taxon>Bacteria</taxon>
        <taxon>Bacillati</taxon>
        <taxon>Actinomycetota</taxon>
        <taxon>Actinomycetes</taxon>
        <taxon>Mycobacteriales</taxon>
        <taxon>Mycobacteriaceae</taxon>
        <taxon>Mycobacterium</taxon>
        <taxon>Mycobacterium tuberculosis complex</taxon>
    </lineage>
</organism>
<dbReference type="EC" id="4.1.3.-" evidence="2"/>
<dbReference type="InterPro" id="IPR015890">
    <property type="entry name" value="Chorismate_C"/>
</dbReference>
<feature type="domain" description="Chorismate-utilising enzyme C-terminal" evidence="1">
    <location>
        <begin position="277"/>
        <end position="524"/>
    </location>
</feature>
<dbReference type="NCBIfam" id="TIGR00553">
    <property type="entry name" value="pabB"/>
    <property type="match status" value="1"/>
</dbReference>
<dbReference type="Proteomes" id="UP000001020">
    <property type="component" value="Chromosome"/>
</dbReference>